<proteinExistence type="predicted"/>
<evidence type="ECO:0000313" key="4">
    <source>
        <dbReference type="EMBL" id="RYP83894.1"/>
    </source>
</evidence>
<evidence type="ECO:0000256" key="1">
    <source>
        <dbReference type="ARBA" id="ARBA00022741"/>
    </source>
</evidence>
<dbReference type="PRINTS" id="PR00038">
    <property type="entry name" value="HTHLUXR"/>
</dbReference>
<dbReference type="GO" id="GO:0004016">
    <property type="term" value="F:adenylate cyclase activity"/>
    <property type="evidence" value="ECO:0007669"/>
    <property type="project" value="TreeGrafter"/>
</dbReference>
<dbReference type="Pfam" id="PF13191">
    <property type="entry name" value="AAA_16"/>
    <property type="match status" value="1"/>
</dbReference>
<name>A0A4Q4Z9Y8_9ACTN</name>
<dbReference type="SUPFAM" id="SSF46894">
    <property type="entry name" value="C-terminal effector domain of the bipartite response regulators"/>
    <property type="match status" value="1"/>
</dbReference>
<keyword evidence="1" id="KW-0547">Nucleotide-binding</keyword>
<dbReference type="PROSITE" id="PS50043">
    <property type="entry name" value="HTH_LUXR_2"/>
    <property type="match status" value="1"/>
</dbReference>
<dbReference type="OrthoDB" id="3796539at2"/>
<sequence length="903" mass="96137">MSSLVGRGTLLDGVRRSLAAGRAVVLHGAPGAGRSAVLDELETAAASAGTTVLRVGGAASEQGLAWAALQDFWDQAPAELVAALPSGDAALREGLVGAPTDEETGHRVGRAWLHLLEGMADAGPVLVLIDDAHWVDEPSVRAVVYAGRRLVDRVGFVAAVGDEVPEMPGLARVDPIEVGPLAATDLVALLTTHGLTPAVAQRVAAESGGVPSLALALAGALGEHPSVQGRPRPTPPSIARMLRERLSTQPDDVRTTLLHAALLLRPTTRLLVRAGLDDAEAHLRQATRAGLVVVDDEAVRFTPAALAQVAAEAVPAAERAATHRRLAVAAPSTNERLRHEALAAPGPDAELAGRLADGAGDALRRGARELAAELFLLAADHGPAELHAERTEWLACAIEAGAPGNHADLVYRAMDDFDFADAEPGQRVRVRLALVELAGTGRSAIDEVLTAALADAGDDPLLVANVLLQRARLHLMESRPLEVERNVVEAVRIIRRTGDEEAEAMALPLLAVTRRWTGAGDHDEVLARAVALPQPPTPGLVHTTPRYMAARFALYDDRLDEAWSRFLALLAQVESGAGQDTVHVLRCLVEVGVRLGRCREALEYAARAARVAERFDLDPQASWFISAVAELAGGDLERARTLAAQGVAVCDERGDIRYLQRHLLVQGQVLLRLGAAGDAVAALTRVRAIERENGISDPTVNRWQAELVTALVATGDLDEAAAVAAEAHARLDGRPGAEGTRAQLLRAEAGLHTARGDLDRADVLLDEAAATFERLGMRVDLGRALLGRGYVERRRRRVAAAREAHLAAYTLFREIHAEPWAAQAQRALEPARAEPAVGDDPAALLTDTEARVAREVADGASNREIAERLYLSVKTVEATLTRIYRKLEVRSRTQLARRMVPRG</sequence>
<keyword evidence="2" id="KW-0067">ATP-binding</keyword>
<dbReference type="PANTHER" id="PTHR16305">
    <property type="entry name" value="TESTICULAR SOLUBLE ADENYLYL CYCLASE"/>
    <property type="match status" value="1"/>
</dbReference>
<dbReference type="InterPro" id="IPR016032">
    <property type="entry name" value="Sig_transdc_resp-reg_C-effctor"/>
</dbReference>
<dbReference type="PANTHER" id="PTHR16305:SF35">
    <property type="entry name" value="TRANSCRIPTIONAL ACTIVATOR DOMAIN"/>
    <property type="match status" value="1"/>
</dbReference>
<evidence type="ECO:0000313" key="5">
    <source>
        <dbReference type="Proteomes" id="UP000295198"/>
    </source>
</evidence>
<accession>A0A4Q4Z9Y8</accession>
<gene>
    <name evidence="4" type="ORF">EKO23_17605</name>
</gene>
<dbReference type="InterPro" id="IPR041664">
    <property type="entry name" value="AAA_16"/>
</dbReference>
<organism evidence="4 5">
    <name type="scientific">Nocardioides guangzhouensis</name>
    <dbReference type="NCBI Taxonomy" id="2497878"/>
    <lineage>
        <taxon>Bacteria</taxon>
        <taxon>Bacillati</taxon>
        <taxon>Actinomycetota</taxon>
        <taxon>Actinomycetes</taxon>
        <taxon>Propionibacteriales</taxon>
        <taxon>Nocardioidaceae</taxon>
        <taxon>Nocardioides</taxon>
    </lineage>
</organism>
<dbReference type="GO" id="GO:0005524">
    <property type="term" value="F:ATP binding"/>
    <property type="evidence" value="ECO:0007669"/>
    <property type="project" value="UniProtKB-KW"/>
</dbReference>
<dbReference type="GO" id="GO:0003677">
    <property type="term" value="F:DNA binding"/>
    <property type="evidence" value="ECO:0007669"/>
    <property type="project" value="InterPro"/>
</dbReference>
<dbReference type="SMART" id="SM00421">
    <property type="entry name" value="HTH_LUXR"/>
    <property type="match status" value="1"/>
</dbReference>
<dbReference type="InterPro" id="IPR036388">
    <property type="entry name" value="WH-like_DNA-bd_sf"/>
</dbReference>
<protein>
    <submittedName>
        <fullName evidence="4">Helix-turn-helix transcriptional regulator</fullName>
    </submittedName>
</protein>
<comment type="caution">
    <text evidence="4">The sequence shown here is derived from an EMBL/GenBank/DDBJ whole genome shotgun (WGS) entry which is preliminary data.</text>
</comment>
<dbReference type="InterPro" id="IPR027417">
    <property type="entry name" value="P-loop_NTPase"/>
</dbReference>
<dbReference type="RefSeq" id="WP_134719436.1">
    <property type="nucleotide sequence ID" value="NZ_SDKM01000028.1"/>
</dbReference>
<dbReference type="GO" id="GO:0006355">
    <property type="term" value="P:regulation of DNA-templated transcription"/>
    <property type="evidence" value="ECO:0007669"/>
    <property type="project" value="InterPro"/>
</dbReference>
<keyword evidence="5" id="KW-1185">Reference proteome</keyword>
<dbReference type="EMBL" id="SDKM01000028">
    <property type="protein sequence ID" value="RYP83894.1"/>
    <property type="molecule type" value="Genomic_DNA"/>
</dbReference>
<dbReference type="Pfam" id="PF00196">
    <property type="entry name" value="GerE"/>
    <property type="match status" value="1"/>
</dbReference>
<evidence type="ECO:0000256" key="2">
    <source>
        <dbReference type="ARBA" id="ARBA00022840"/>
    </source>
</evidence>
<dbReference type="Gene3D" id="1.25.40.10">
    <property type="entry name" value="Tetratricopeptide repeat domain"/>
    <property type="match status" value="1"/>
</dbReference>
<dbReference type="Gene3D" id="1.10.10.10">
    <property type="entry name" value="Winged helix-like DNA-binding domain superfamily/Winged helix DNA-binding domain"/>
    <property type="match status" value="1"/>
</dbReference>
<dbReference type="InterPro" id="IPR011990">
    <property type="entry name" value="TPR-like_helical_dom_sf"/>
</dbReference>
<evidence type="ECO:0000259" key="3">
    <source>
        <dbReference type="PROSITE" id="PS50043"/>
    </source>
</evidence>
<reference evidence="4 5" key="1">
    <citation type="submission" date="2019-01" db="EMBL/GenBank/DDBJ databases">
        <title>Nocardioides guangzhouensis sp. nov., an actinobacterium isolated from soil.</title>
        <authorList>
            <person name="Fu Y."/>
            <person name="Cai Y."/>
            <person name="Lin Z."/>
            <person name="Chen P."/>
        </authorList>
    </citation>
    <scope>NUCLEOTIDE SEQUENCE [LARGE SCALE GENOMIC DNA]</scope>
    <source>
        <strain evidence="4 5">130</strain>
    </source>
</reference>
<dbReference type="AlphaFoldDB" id="A0A4Q4Z9Y8"/>
<dbReference type="Proteomes" id="UP000295198">
    <property type="component" value="Unassembled WGS sequence"/>
</dbReference>
<dbReference type="CDD" id="cd06170">
    <property type="entry name" value="LuxR_C_like"/>
    <property type="match status" value="1"/>
</dbReference>
<feature type="domain" description="HTH luxR-type" evidence="3">
    <location>
        <begin position="838"/>
        <end position="903"/>
    </location>
</feature>
<dbReference type="GO" id="GO:0005737">
    <property type="term" value="C:cytoplasm"/>
    <property type="evidence" value="ECO:0007669"/>
    <property type="project" value="TreeGrafter"/>
</dbReference>
<dbReference type="SUPFAM" id="SSF52540">
    <property type="entry name" value="P-loop containing nucleoside triphosphate hydrolases"/>
    <property type="match status" value="1"/>
</dbReference>
<dbReference type="SUPFAM" id="SSF48452">
    <property type="entry name" value="TPR-like"/>
    <property type="match status" value="2"/>
</dbReference>
<dbReference type="InterPro" id="IPR000792">
    <property type="entry name" value="Tscrpt_reg_LuxR_C"/>
</dbReference>